<dbReference type="EMBL" id="MH909329">
    <property type="protein sequence ID" value="QBQ66476.1"/>
    <property type="molecule type" value="Genomic_DNA"/>
</dbReference>
<geneLocation type="plasmid" evidence="2">
    <name>p707804-3FII</name>
</geneLocation>
<keyword evidence="2" id="KW-0614">Plasmid</keyword>
<evidence type="ECO:0000256" key="1">
    <source>
        <dbReference type="SAM" id="MobiDB-lite"/>
    </source>
</evidence>
<proteinExistence type="predicted"/>
<dbReference type="AlphaFoldDB" id="A0A482M1G5"/>
<sequence>MPGEELFTAVADKPEGGLSSLKGPQVRARNDFSAASRIPVGS</sequence>
<protein>
    <submittedName>
        <fullName evidence="2">Uncharacterized protein</fullName>
    </submittedName>
</protein>
<feature type="region of interest" description="Disordered" evidence="1">
    <location>
        <begin position="1"/>
        <end position="25"/>
    </location>
</feature>
<reference evidence="2" key="1">
    <citation type="submission" date="2018-09" db="EMBL/GenBank/DDBJ databases">
        <authorList>
            <person name="Yuan Q."/>
            <person name="Jiang X."/>
            <person name="Jing Y."/>
            <person name="Cheng Q."/>
            <person name="Zhou D."/>
        </authorList>
    </citation>
    <scope>NUCLEOTIDE SEQUENCE</scope>
    <source>
        <strain evidence="2">150707804</strain>
        <plasmid evidence="2">p707804-3FII</plasmid>
    </source>
</reference>
<organism evidence="2">
    <name type="scientific">Leclercia adecarboxylata</name>
    <dbReference type="NCBI Taxonomy" id="83655"/>
    <lineage>
        <taxon>Bacteria</taxon>
        <taxon>Pseudomonadati</taxon>
        <taxon>Pseudomonadota</taxon>
        <taxon>Gammaproteobacteria</taxon>
        <taxon>Enterobacterales</taxon>
        <taxon>Enterobacteriaceae</taxon>
        <taxon>Leclercia</taxon>
    </lineage>
</organism>
<accession>A0A482M1G5</accession>
<evidence type="ECO:0000313" key="2">
    <source>
        <dbReference type="EMBL" id="QBQ66476.1"/>
    </source>
</evidence>
<name>A0A482M1G5_9ENTR</name>